<reference evidence="1 2" key="1">
    <citation type="submission" date="2016-06" db="EMBL/GenBank/DDBJ databases">
        <authorList>
            <person name="Olsen C.W."/>
            <person name="Carey S."/>
            <person name="Hinshaw L."/>
            <person name="Karasin A.I."/>
        </authorList>
    </citation>
    <scope>NUCLEOTIDE SEQUENCE [LARGE SCALE GENOMIC DNA]</scope>
    <source>
        <strain evidence="1 2">LZ-22</strain>
    </source>
</reference>
<sequence length="141" mass="15166">MSAHASTGEKKATVLLYSDDRAVRENVKLAIGRRVAADLPPIEILETATHAATQHAMDEGGVDLAIFDAEAAPAGGMGMSKQFKEEIADCPPILLLVIRKDDAWLAAWSLADRIERYPIDQVSFPEAVAALLRNRLAVTGS</sequence>
<accession>A0A1G6GDS9</accession>
<dbReference type="RefSeq" id="WP_092605799.1">
    <property type="nucleotide sequence ID" value="NZ_FMYF01000001.1"/>
</dbReference>
<dbReference type="AlphaFoldDB" id="A0A1G6GDS9"/>
<protein>
    <recommendedName>
        <fullName evidence="3">Response regulatory domain-containing protein</fullName>
    </recommendedName>
</protein>
<dbReference type="OrthoDB" id="3395459at2"/>
<gene>
    <name evidence="1" type="ORF">GA0111570_101399</name>
</gene>
<keyword evidence="2" id="KW-1185">Reference proteome</keyword>
<dbReference type="STRING" id="1577474.GA0111570_101399"/>
<organism evidence="1 2">
    <name type="scientific">Raineyella antarctica</name>
    <dbReference type="NCBI Taxonomy" id="1577474"/>
    <lineage>
        <taxon>Bacteria</taxon>
        <taxon>Bacillati</taxon>
        <taxon>Actinomycetota</taxon>
        <taxon>Actinomycetes</taxon>
        <taxon>Propionibacteriales</taxon>
        <taxon>Propionibacteriaceae</taxon>
        <taxon>Raineyella</taxon>
    </lineage>
</organism>
<proteinExistence type="predicted"/>
<dbReference type="Proteomes" id="UP000199086">
    <property type="component" value="Unassembled WGS sequence"/>
</dbReference>
<dbReference type="EMBL" id="FMYF01000001">
    <property type="protein sequence ID" value="SDB80124.1"/>
    <property type="molecule type" value="Genomic_DNA"/>
</dbReference>
<evidence type="ECO:0000313" key="2">
    <source>
        <dbReference type="Proteomes" id="UP000199086"/>
    </source>
</evidence>
<evidence type="ECO:0000313" key="1">
    <source>
        <dbReference type="EMBL" id="SDB80124.1"/>
    </source>
</evidence>
<name>A0A1G6GDS9_9ACTN</name>
<evidence type="ECO:0008006" key="3">
    <source>
        <dbReference type="Google" id="ProtNLM"/>
    </source>
</evidence>